<protein>
    <submittedName>
        <fullName evidence="3">Uncharacterized protein</fullName>
    </submittedName>
</protein>
<dbReference type="EMBL" id="LNIX01000004">
    <property type="protein sequence ID" value="OXA55847.1"/>
    <property type="molecule type" value="Genomic_DNA"/>
</dbReference>
<evidence type="ECO:0000256" key="1">
    <source>
        <dbReference type="SAM" id="Phobius"/>
    </source>
</evidence>
<gene>
    <name evidence="3" type="ORF">Fcan01_08770</name>
</gene>
<dbReference type="AlphaFoldDB" id="A0A226EFG4"/>
<evidence type="ECO:0000256" key="2">
    <source>
        <dbReference type="SAM" id="SignalP"/>
    </source>
</evidence>
<proteinExistence type="predicted"/>
<dbReference type="Proteomes" id="UP000198287">
    <property type="component" value="Unassembled WGS sequence"/>
</dbReference>
<reference evidence="3 4" key="1">
    <citation type="submission" date="2015-12" db="EMBL/GenBank/DDBJ databases">
        <title>The genome of Folsomia candida.</title>
        <authorList>
            <person name="Faddeeva A."/>
            <person name="Derks M.F."/>
            <person name="Anvar Y."/>
            <person name="Smit S."/>
            <person name="Van Straalen N."/>
            <person name="Roelofs D."/>
        </authorList>
    </citation>
    <scope>NUCLEOTIDE SEQUENCE [LARGE SCALE GENOMIC DNA]</scope>
    <source>
        <strain evidence="3 4">VU population</strain>
        <tissue evidence="3">Whole body</tissue>
    </source>
</reference>
<sequence>MVYITKTALKSLVISLLFIQNPTFVSPKNFQTSQESGQPSSWISFVNSMKHCTIQIFFYQSSHPRWETIYTLVDSVNVQFSFNFIIENLEDPNNRYIRSKSLTWGYRGIIPNYLFGQNNFTKLYSNCHIVQLLCSSLLLVMWGMTAFNEDTDYILVLDRDPESFEYNRDYYFNKHIQFSLNSILLHSSMDSEVLSIFCLTCTPPTDRENKKRLIPVTTSALANLPRHSRNLMKNMNQHEIIFSPFWRTWDVPCSYRCHGLLTSQQTCPMSELKFYNFSLIDADSSDVGNYVGYAYVNRLNREGYLNRIIMPGVVFRMKSVQSGILYYPVTYSLFALPIEISVNSLIEMFDLAGILILIVFGGTKFRIKKETNSCVNKLRVLMASWLPRNLKELSVAKDIPIFTISSASENNTNVSIVSGTMIPELLSTSGYSKTFLQMLRNLLAKIQLIENDNFAAAHNLSQNQPLYLNGTRKLQIRPSIFAMIDHPTYMRDFHVSMGIFKKYFIISRNFEDPIETFRIPWITHRNTFGLILEENLQYMVEAGMIMNRENNYYAWILLKNIKDHHNRSGGSNFTNYFQRVVTAREERNSVDLVREGRPIEGNKIKILFVIYAVCISLAASSYGIESLKMGMWKWDLKFRLFKIFGCK</sequence>
<comment type="caution">
    <text evidence="3">The sequence shown here is derived from an EMBL/GenBank/DDBJ whole genome shotgun (WGS) entry which is preliminary data.</text>
</comment>
<feature type="transmembrane region" description="Helical" evidence="1">
    <location>
        <begin position="340"/>
        <end position="360"/>
    </location>
</feature>
<organism evidence="3 4">
    <name type="scientific">Folsomia candida</name>
    <name type="common">Springtail</name>
    <dbReference type="NCBI Taxonomy" id="158441"/>
    <lineage>
        <taxon>Eukaryota</taxon>
        <taxon>Metazoa</taxon>
        <taxon>Ecdysozoa</taxon>
        <taxon>Arthropoda</taxon>
        <taxon>Hexapoda</taxon>
        <taxon>Collembola</taxon>
        <taxon>Entomobryomorpha</taxon>
        <taxon>Isotomoidea</taxon>
        <taxon>Isotomidae</taxon>
        <taxon>Proisotominae</taxon>
        <taxon>Folsomia</taxon>
    </lineage>
</organism>
<accession>A0A226EFG4</accession>
<keyword evidence="1" id="KW-1133">Transmembrane helix</keyword>
<keyword evidence="1" id="KW-0812">Transmembrane</keyword>
<feature type="transmembrane region" description="Helical" evidence="1">
    <location>
        <begin position="604"/>
        <end position="624"/>
    </location>
</feature>
<keyword evidence="4" id="KW-1185">Reference proteome</keyword>
<feature type="chain" id="PRO_5012217731" evidence="2">
    <location>
        <begin position="28"/>
        <end position="647"/>
    </location>
</feature>
<evidence type="ECO:0000313" key="4">
    <source>
        <dbReference type="Proteomes" id="UP000198287"/>
    </source>
</evidence>
<keyword evidence="2" id="KW-0732">Signal</keyword>
<keyword evidence="1" id="KW-0472">Membrane</keyword>
<name>A0A226EFG4_FOLCA</name>
<evidence type="ECO:0000313" key="3">
    <source>
        <dbReference type="EMBL" id="OXA55847.1"/>
    </source>
</evidence>
<feature type="signal peptide" evidence="2">
    <location>
        <begin position="1"/>
        <end position="27"/>
    </location>
</feature>